<keyword evidence="2" id="KW-0285">Flavoprotein</keyword>
<dbReference type="Pfam" id="PF00743">
    <property type="entry name" value="FMO-like"/>
    <property type="match status" value="2"/>
</dbReference>
<reference evidence="5 6" key="1">
    <citation type="journal article" date="2025" name="Microbiol. Resour. Announc.">
        <title>Draft genome sequences for Neonectria magnoliae and Neonectria punicea, canker pathogens of Liriodendron tulipifera and Acer saccharum in West Virginia.</title>
        <authorList>
            <person name="Petronek H.M."/>
            <person name="Kasson M.T."/>
            <person name="Metheny A.M."/>
            <person name="Stauder C.M."/>
            <person name="Lovett B."/>
            <person name="Lynch S.C."/>
            <person name="Garnas J.R."/>
            <person name="Kasson L.R."/>
            <person name="Stajich J.E."/>
        </authorList>
    </citation>
    <scope>NUCLEOTIDE SEQUENCE [LARGE SCALE GENOMIC DNA]</scope>
    <source>
        <strain evidence="5 6">NRRL 64651</strain>
    </source>
</reference>
<dbReference type="InterPro" id="IPR036188">
    <property type="entry name" value="FAD/NAD-bd_sf"/>
</dbReference>
<evidence type="ECO:0000256" key="4">
    <source>
        <dbReference type="ARBA" id="ARBA00023002"/>
    </source>
</evidence>
<dbReference type="InterPro" id="IPR050346">
    <property type="entry name" value="FMO-like"/>
</dbReference>
<comment type="caution">
    <text evidence="5">The sequence shown here is derived from an EMBL/GenBank/DDBJ whole genome shotgun (WGS) entry which is preliminary data.</text>
</comment>
<evidence type="ECO:0000256" key="2">
    <source>
        <dbReference type="ARBA" id="ARBA00022630"/>
    </source>
</evidence>
<name>A0ABR1HQZ6_9HYPO</name>
<proteinExistence type="inferred from homology"/>
<keyword evidence="3" id="KW-0274">FAD</keyword>
<dbReference type="SUPFAM" id="SSF51905">
    <property type="entry name" value="FAD/NAD(P)-binding domain"/>
    <property type="match status" value="2"/>
</dbReference>
<evidence type="ECO:0008006" key="7">
    <source>
        <dbReference type="Google" id="ProtNLM"/>
    </source>
</evidence>
<evidence type="ECO:0000256" key="3">
    <source>
        <dbReference type="ARBA" id="ARBA00022827"/>
    </source>
</evidence>
<dbReference type="Gene3D" id="3.50.50.60">
    <property type="entry name" value="FAD/NAD(P)-binding domain"/>
    <property type="match status" value="2"/>
</dbReference>
<keyword evidence="6" id="KW-1185">Reference proteome</keyword>
<dbReference type="InterPro" id="IPR020946">
    <property type="entry name" value="Flavin_mOase-like"/>
</dbReference>
<dbReference type="PANTHER" id="PTHR23023">
    <property type="entry name" value="DIMETHYLANILINE MONOOXYGENASE"/>
    <property type="match status" value="1"/>
</dbReference>
<accession>A0ABR1HQZ6</accession>
<dbReference type="PRINTS" id="PR00419">
    <property type="entry name" value="ADXRDTASE"/>
</dbReference>
<evidence type="ECO:0000256" key="1">
    <source>
        <dbReference type="ARBA" id="ARBA00009183"/>
    </source>
</evidence>
<gene>
    <name evidence="5" type="ORF">QQZ08_009104</name>
</gene>
<evidence type="ECO:0000313" key="6">
    <source>
        <dbReference type="Proteomes" id="UP001498421"/>
    </source>
</evidence>
<dbReference type="Proteomes" id="UP001498421">
    <property type="component" value="Unassembled WGS sequence"/>
</dbReference>
<comment type="similarity">
    <text evidence="1">Belongs to the FMO family.</text>
</comment>
<dbReference type="EMBL" id="JAZAVK010000099">
    <property type="protein sequence ID" value="KAK7423426.1"/>
    <property type="molecule type" value="Genomic_DNA"/>
</dbReference>
<evidence type="ECO:0000313" key="5">
    <source>
        <dbReference type="EMBL" id="KAK7423426.1"/>
    </source>
</evidence>
<keyword evidence="4" id="KW-0560">Oxidoreductase</keyword>
<organism evidence="5 6">
    <name type="scientific">Neonectria magnoliae</name>
    <dbReference type="NCBI Taxonomy" id="2732573"/>
    <lineage>
        <taxon>Eukaryota</taxon>
        <taxon>Fungi</taxon>
        <taxon>Dikarya</taxon>
        <taxon>Ascomycota</taxon>
        <taxon>Pezizomycotina</taxon>
        <taxon>Sordariomycetes</taxon>
        <taxon>Hypocreomycetidae</taxon>
        <taxon>Hypocreales</taxon>
        <taxon>Nectriaceae</taxon>
        <taxon>Neonectria</taxon>
    </lineage>
</organism>
<sequence length="499" mass="56029">MANGKRRVAVIGTGPAGVIATDALVKEQAFDTIRVFERQHIAGGTWVLTRGESRHIPSLPGLLKNQGHLPLELPSKFPFKTPKAEETNFQKPWYSDTAAYEHLHSNLPPDIMSFTQEPIPKVVSERTLAKYGPNSPFRHREVIRGWVEGILKRDGNDGLVEFTTDVELAEKKGDEWVLTLRKTTLGVSTDHWWQERFDAVIVATGHYYVPHVPDIPGLQRFPGRVKHTKHYQTAEEFKGKRVLVVGGSVSAFDALHDIRLVSKHPIISSMQNPEPTFGWAPFTHPGIDNRPPISAVDPQTGRITFTDDTFISDVDVVLFATGYDFSFPFLPNVKAVNQRVPGLYQHVFKISDPSLAFIGMVTGGFGMRIFEWQAVAAARVLTGHATLPTKKDMEDWEQNRVSKCGDGPLFWALAPDFEEHFEALRAIAGEPAPGTTGRVLPKYDPKWEEILWQFVDDRIRWWKEEETKAEAERAVDFMAIISNAPPPGQYASDKHQQGV</sequence>
<protein>
    <recommendedName>
        <fullName evidence="7">Thiol-specific monooxygenase</fullName>
    </recommendedName>
</protein>